<keyword evidence="2" id="KW-0805">Transcription regulation</keyword>
<dbReference type="Gene3D" id="3.40.190.10">
    <property type="entry name" value="Periplasmic binding protein-like II"/>
    <property type="match status" value="2"/>
</dbReference>
<evidence type="ECO:0000256" key="3">
    <source>
        <dbReference type="ARBA" id="ARBA00023125"/>
    </source>
</evidence>
<feature type="domain" description="HTH lysR-type" evidence="5">
    <location>
        <begin position="8"/>
        <end position="63"/>
    </location>
</feature>
<protein>
    <recommendedName>
        <fullName evidence="5">HTH lysR-type domain-containing protein</fullName>
    </recommendedName>
</protein>
<dbReference type="InterPro" id="IPR058163">
    <property type="entry name" value="LysR-type_TF_proteobact-type"/>
</dbReference>
<evidence type="ECO:0000256" key="2">
    <source>
        <dbReference type="ARBA" id="ARBA00023015"/>
    </source>
</evidence>
<name>A0ABR9ED65_9GAMM</name>
<dbReference type="PANTHER" id="PTHR30537">
    <property type="entry name" value="HTH-TYPE TRANSCRIPTIONAL REGULATOR"/>
    <property type="match status" value="1"/>
</dbReference>
<dbReference type="InterPro" id="IPR036388">
    <property type="entry name" value="WH-like_DNA-bd_sf"/>
</dbReference>
<dbReference type="PRINTS" id="PR00039">
    <property type="entry name" value="HTHLYSR"/>
</dbReference>
<keyword evidence="4" id="KW-0804">Transcription</keyword>
<dbReference type="SUPFAM" id="SSF46785">
    <property type="entry name" value="Winged helix' DNA-binding domain"/>
    <property type="match status" value="1"/>
</dbReference>
<gene>
    <name evidence="6" type="ORF">PAUR_a2655</name>
</gene>
<proteinExistence type="inferred from homology"/>
<accession>A0ABR9ED65</accession>
<reference evidence="6 7" key="1">
    <citation type="submission" date="2015-03" db="EMBL/GenBank/DDBJ databases">
        <title>Genome sequence of Pseudoalteromonas aurantia.</title>
        <authorList>
            <person name="Xie B.-B."/>
            <person name="Rong J.-C."/>
            <person name="Qin Q.-L."/>
            <person name="Zhang Y.-Z."/>
        </authorList>
    </citation>
    <scope>NUCLEOTIDE SEQUENCE [LARGE SCALE GENOMIC DNA]</scope>
    <source>
        <strain evidence="6 7">208</strain>
    </source>
</reference>
<dbReference type="SUPFAM" id="SSF53850">
    <property type="entry name" value="Periplasmic binding protein-like II"/>
    <property type="match status" value="1"/>
</dbReference>
<comment type="caution">
    <text evidence="6">The sequence shown here is derived from an EMBL/GenBank/DDBJ whole genome shotgun (WGS) entry which is preliminary data.</text>
</comment>
<organism evidence="6 7">
    <name type="scientific">Pseudoalteromonas aurantia 208</name>
    <dbReference type="NCBI Taxonomy" id="1314867"/>
    <lineage>
        <taxon>Bacteria</taxon>
        <taxon>Pseudomonadati</taxon>
        <taxon>Pseudomonadota</taxon>
        <taxon>Gammaproteobacteria</taxon>
        <taxon>Alteromonadales</taxon>
        <taxon>Pseudoalteromonadaceae</taxon>
        <taxon>Pseudoalteromonas</taxon>
    </lineage>
</organism>
<dbReference type="Gene3D" id="1.10.10.10">
    <property type="entry name" value="Winged helix-like DNA-binding domain superfamily/Winged helix DNA-binding domain"/>
    <property type="match status" value="1"/>
</dbReference>
<evidence type="ECO:0000313" key="7">
    <source>
        <dbReference type="Proteomes" id="UP000615755"/>
    </source>
</evidence>
<dbReference type="EMBL" id="AQGV01000012">
    <property type="protein sequence ID" value="MBE0368923.1"/>
    <property type="molecule type" value="Genomic_DNA"/>
</dbReference>
<dbReference type="InterPro" id="IPR000847">
    <property type="entry name" value="LysR_HTH_N"/>
</dbReference>
<evidence type="ECO:0000256" key="1">
    <source>
        <dbReference type="ARBA" id="ARBA00009437"/>
    </source>
</evidence>
<evidence type="ECO:0000256" key="4">
    <source>
        <dbReference type="ARBA" id="ARBA00023163"/>
    </source>
</evidence>
<sequence length="295" mass="33120">MFSELTHLTALRCVEAAARHHSYSKAALELNVTQAAISQQIRLLEQNFGCKLFFRKGKSMQPTAQGEKLAMALNNGFGTITHGIRSIQSEPIPGCITVTTTQSFASMLLMPNLWKFSVDHPNIIVRVIVSTDVEDIKHGHVDIAIRYGQSTYPELEQTTLFSDETVVLCSPKLAQEFDFSSIENIKKCWLVNYTKNDYWANWFATAGLTHTDNHNQWLEVSNMDIALSAVMAGHGACLGSARQAKHFIDQGLLVAPFDIRAKPEIRYTCLHDPSSPRIQRILIFKNWLVSLIQNT</sequence>
<dbReference type="RefSeq" id="WP_192508134.1">
    <property type="nucleotide sequence ID" value="NZ_AQGV01000012.1"/>
</dbReference>
<dbReference type="PANTHER" id="PTHR30537:SF74">
    <property type="entry name" value="HTH-TYPE TRANSCRIPTIONAL REGULATOR TRPI"/>
    <property type="match status" value="1"/>
</dbReference>
<dbReference type="PROSITE" id="PS50931">
    <property type="entry name" value="HTH_LYSR"/>
    <property type="match status" value="1"/>
</dbReference>
<evidence type="ECO:0000259" key="5">
    <source>
        <dbReference type="PROSITE" id="PS50931"/>
    </source>
</evidence>
<dbReference type="InterPro" id="IPR005119">
    <property type="entry name" value="LysR_subst-bd"/>
</dbReference>
<keyword evidence="3" id="KW-0238">DNA-binding</keyword>
<dbReference type="Pfam" id="PF00126">
    <property type="entry name" value="HTH_1"/>
    <property type="match status" value="1"/>
</dbReference>
<keyword evidence="7" id="KW-1185">Reference proteome</keyword>
<evidence type="ECO:0000313" key="6">
    <source>
        <dbReference type="EMBL" id="MBE0368923.1"/>
    </source>
</evidence>
<dbReference type="Proteomes" id="UP000615755">
    <property type="component" value="Unassembled WGS sequence"/>
</dbReference>
<comment type="similarity">
    <text evidence="1">Belongs to the LysR transcriptional regulatory family.</text>
</comment>
<dbReference type="Pfam" id="PF03466">
    <property type="entry name" value="LysR_substrate"/>
    <property type="match status" value="1"/>
</dbReference>
<dbReference type="InterPro" id="IPR036390">
    <property type="entry name" value="WH_DNA-bd_sf"/>
</dbReference>